<dbReference type="Proteomes" id="UP001314229">
    <property type="component" value="Unassembled WGS sequence"/>
</dbReference>
<keyword evidence="3" id="KW-1185">Reference proteome</keyword>
<evidence type="ECO:0000313" key="3">
    <source>
        <dbReference type="Proteomes" id="UP001314229"/>
    </source>
</evidence>
<organism evidence="2 3">
    <name type="scientific">Scomber scombrus</name>
    <name type="common">Atlantic mackerel</name>
    <name type="synonym">Scomber vernalis</name>
    <dbReference type="NCBI Taxonomy" id="13677"/>
    <lineage>
        <taxon>Eukaryota</taxon>
        <taxon>Metazoa</taxon>
        <taxon>Chordata</taxon>
        <taxon>Craniata</taxon>
        <taxon>Vertebrata</taxon>
        <taxon>Euteleostomi</taxon>
        <taxon>Actinopterygii</taxon>
        <taxon>Neopterygii</taxon>
        <taxon>Teleostei</taxon>
        <taxon>Neoteleostei</taxon>
        <taxon>Acanthomorphata</taxon>
        <taxon>Pelagiaria</taxon>
        <taxon>Scombriformes</taxon>
        <taxon>Scombridae</taxon>
        <taxon>Scomber</taxon>
    </lineage>
</organism>
<protein>
    <submittedName>
        <fullName evidence="2">Uncharacterized protein</fullName>
    </submittedName>
</protein>
<accession>A0AAV1Q527</accession>
<dbReference type="EMBL" id="CAWUFR010000497">
    <property type="protein sequence ID" value="CAK6978573.1"/>
    <property type="molecule type" value="Genomic_DNA"/>
</dbReference>
<evidence type="ECO:0000256" key="1">
    <source>
        <dbReference type="SAM" id="MobiDB-lite"/>
    </source>
</evidence>
<proteinExistence type="predicted"/>
<reference evidence="2 3" key="1">
    <citation type="submission" date="2024-01" db="EMBL/GenBank/DDBJ databases">
        <authorList>
            <person name="Alioto T."/>
            <person name="Alioto T."/>
            <person name="Gomez Garrido J."/>
        </authorList>
    </citation>
    <scope>NUCLEOTIDE SEQUENCE [LARGE SCALE GENOMIC DNA]</scope>
</reference>
<sequence length="69" mass="7831">MDAERLWQSGGLRQTYAELLFLPDARSRRSNSAQSRSCGTGSRSQIQDKKRPLEHALEQECFHLNGVVI</sequence>
<evidence type="ECO:0000313" key="2">
    <source>
        <dbReference type="EMBL" id="CAK6978573.1"/>
    </source>
</evidence>
<dbReference type="AlphaFoldDB" id="A0AAV1Q527"/>
<comment type="caution">
    <text evidence="2">The sequence shown here is derived from an EMBL/GenBank/DDBJ whole genome shotgun (WGS) entry which is preliminary data.</text>
</comment>
<gene>
    <name evidence="2" type="ORF">FSCOSCO3_A004112</name>
</gene>
<feature type="region of interest" description="Disordered" evidence="1">
    <location>
        <begin position="27"/>
        <end position="51"/>
    </location>
</feature>
<name>A0AAV1Q527_SCOSC</name>